<name>A0A916S9T4_9MICO</name>
<proteinExistence type="predicted"/>
<evidence type="ECO:0000313" key="3">
    <source>
        <dbReference type="Proteomes" id="UP000606922"/>
    </source>
</evidence>
<organism evidence="2 3">
    <name type="scientific">Conyzicola nivalis</name>
    <dbReference type="NCBI Taxonomy" id="1477021"/>
    <lineage>
        <taxon>Bacteria</taxon>
        <taxon>Bacillati</taxon>
        <taxon>Actinomycetota</taxon>
        <taxon>Actinomycetes</taxon>
        <taxon>Micrococcales</taxon>
        <taxon>Microbacteriaceae</taxon>
        <taxon>Conyzicola</taxon>
    </lineage>
</organism>
<accession>A0A916S9T4</accession>
<keyword evidence="1" id="KW-0472">Membrane</keyword>
<dbReference type="Proteomes" id="UP000606922">
    <property type="component" value="Unassembled WGS sequence"/>
</dbReference>
<protein>
    <submittedName>
        <fullName evidence="2">Uncharacterized protein</fullName>
    </submittedName>
</protein>
<dbReference type="EMBL" id="BMGB01000001">
    <property type="protein sequence ID" value="GGA91024.1"/>
    <property type="molecule type" value="Genomic_DNA"/>
</dbReference>
<gene>
    <name evidence="2" type="ORF">GCM10010979_02120</name>
</gene>
<evidence type="ECO:0000313" key="2">
    <source>
        <dbReference type="EMBL" id="GGA91024.1"/>
    </source>
</evidence>
<feature type="transmembrane region" description="Helical" evidence="1">
    <location>
        <begin position="112"/>
        <end position="135"/>
    </location>
</feature>
<keyword evidence="1" id="KW-0812">Transmembrane</keyword>
<feature type="transmembrane region" description="Helical" evidence="1">
    <location>
        <begin position="147"/>
        <end position="169"/>
    </location>
</feature>
<keyword evidence="3" id="KW-1185">Reference proteome</keyword>
<feature type="transmembrane region" description="Helical" evidence="1">
    <location>
        <begin position="12"/>
        <end position="35"/>
    </location>
</feature>
<reference evidence="2" key="1">
    <citation type="journal article" date="2014" name="Int. J. Syst. Evol. Microbiol.">
        <title>Complete genome sequence of Corynebacterium casei LMG S-19264T (=DSM 44701T), isolated from a smear-ripened cheese.</title>
        <authorList>
            <consortium name="US DOE Joint Genome Institute (JGI-PGF)"/>
            <person name="Walter F."/>
            <person name="Albersmeier A."/>
            <person name="Kalinowski J."/>
            <person name="Ruckert C."/>
        </authorList>
    </citation>
    <scope>NUCLEOTIDE SEQUENCE</scope>
    <source>
        <strain evidence="2">CGMCC 1.12813</strain>
    </source>
</reference>
<comment type="caution">
    <text evidence="2">The sequence shown here is derived from an EMBL/GenBank/DDBJ whole genome shotgun (WGS) entry which is preliminary data.</text>
</comment>
<keyword evidence="1" id="KW-1133">Transmembrane helix</keyword>
<evidence type="ECO:0000256" key="1">
    <source>
        <dbReference type="SAM" id="Phobius"/>
    </source>
</evidence>
<sequence length="216" mass="23407">MPIRRARIRKSWGMGETITAIVGLTGVAVAVLIFWRDFADLRSRRYNERFKNLLEMKDVLAARGPYVGTSARESATAAHEAMLADLDAEARANAVMYMKSAARLKRPGSMSVAIGIGGYGIAIMWLVLSGVLPAIEPDSEHSAVSLFVAQLVLLGIGLGAFVGGVFEGVRRWLSRGIRLAVGHEDELTVDWWRQIAKGVREKRAARTAEAGASAAE</sequence>
<dbReference type="AlphaFoldDB" id="A0A916S9T4"/>
<reference evidence="2" key="2">
    <citation type="submission" date="2020-09" db="EMBL/GenBank/DDBJ databases">
        <authorList>
            <person name="Sun Q."/>
            <person name="Zhou Y."/>
        </authorList>
    </citation>
    <scope>NUCLEOTIDE SEQUENCE</scope>
    <source>
        <strain evidence="2">CGMCC 1.12813</strain>
    </source>
</reference>